<feature type="region of interest" description="Disordered" evidence="4">
    <location>
        <begin position="824"/>
        <end position="916"/>
    </location>
</feature>
<dbReference type="GO" id="GO:0005634">
    <property type="term" value="C:nucleus"/>
    <property type="evidence" value="ECO:0007669"/>
    <property type="project" value="UniProtKB-SubCell"/>
</dbReference>
<evidence type="ECO:0000313" key="7">
    <source>
        <dbReference type="Proteomes" id="UP001151516"/>
    </source>
</evidence>
<keyword evidence="2" id="KW-0677">Repeat</keyword>
<dbReference type="OrthoDB" id="26282at2759"/>
<evidence type="ECO:0000256" key="2">
    <source>
        <dbReference type="ARBA" id="ARBA00022737"/>
    </source>
</evidence>
<comment type="subcellular location">
    <subcellularLocation>
        <location evidence="1">Nucleus</location>
    </subcellularLocation>
</comment>
<dbReference type="SMART" id="SM00386">
    <property type="entry name" value="HAT"/>
    <property type="match status" value="9"/>
</dbReference>
<dbReference type="GO" id="GO:0003729">
    <property type="term" value="F:mRNA binding"/>
    <property type="evidence" value="ECO:0007669"/>
    <property type="project" value="TreeGrafter"/>
</dbReference>
<evidence type="ECO:0000256" key="4">
    <source>
        <dbReference type="SAM" id="MobiDB-lite"/>
    </source>
</evidence>
<dbReference type="InterPro" id="IPR011990">
    <property type="entry name" value="TPR-like_helical_dom_sf"/>
</dbReference>
<feature type="region of interest" description="Disordered" evidence="4">
    <location>
        <begin position="659"/>
        <end position="681"/>
    </location>
</feature>
<evidence type="ECO:0000256" key="1">
    <source>
        <dbReference type="ARBA" id="ARBA00004123"/>
    </source>
</evidence>
<dbReference type="GO" id="GO:0031124">
    <property type="term" value="P:mRNA 3'-end processing"/>
    <property type="evidence" value="ECO:0007669"/>
    <property type="project" value="InterPro"/>
</dbReference>
<feature type="domain" description="Suppressor of forked" evidence="5">
    <location>
        <begin position="26"/>
        <end position="651"/>
    </location>
</feature>
<evidence type="ECO:0000313" key="6">
    <source>
        <dbReference type="EMBL" id="KAJ2684422.1"/>
    </source>
</evidence>
<accession>A0A9W8GFI6</accession>
<reference evidence="6" key="1">
    <citation type="submission" date="2022-07" db="EMBL/GenBank/DDBJ databases">
        <title>Phylogenomic reconstructions and comparative analyses of Kickxellomycotina fungi.</title>
        <authorList>
            <person name="Reynolds N.K."/>
            <person name="Stajich J.E."/>
            <person name="Barry K."/>
            <person name="Grigoriev I.V."/>
            <person name="Crous P."/>
            <person name="Smith M.E."/>
        </authorList>
    </citation>
    <scope>NUCLEOTIDE SEQUENCE</scope>
    <source>
        <strain evidence="6">CBS 109367</strain>
    </source>
</reference>
<dbReference type="EMBL" id="JANBTX010000211">
    <property type="protein sequence ID" value="KAJ2684422.1"/>
    <property type="molecule type" value="Genomic_DNA"/>
</dbReference>
<feature type="compositionally biased region" description="Basic and acidic residues" evidence="4">
    <location>
        <begin position="901"/>
        <end position="916"/>
    </location>
</feature>
<comment type="caution">
    <text evidence="6">The sequence shown here is derived from an EMBL/GenBank/DDBJ whole genome shotgun (WGS) entry which is preliminary data.</text>
</comment>
<evidence type="ECO:0000256" key="3">
    <source>
        <dbReference type="ARBA" id="ARBA00023242"/>
    </source>
</evidence>
<organism evidence="6 7">
    <name type="scientific">Coemansia spiralis</name>
    <dbReference type="NCBI Taxonomy" id="417178"/>
    <lineage>
        <taxon>Eukaryota</taxon>
        <taxon>Fungi</taxon>
        <taxon>Fungi incertae sedis</taxon>
        <taxon>Zoopagomycota</taxon>
        <taxon>Kickxellomycotina</taxon>
        <taxon>Kickxellomycetes</taxon>
        <taxon>Kickxellales</taxon>
        <taxon>Kickxellaceae</taxon>
        <taxon>Coemansia</taxon>
    </lineage>
</organism>
<evidence type="ECO:0000259" key="5">
    <source>
        <dbReference type="Pfam" id="PF05843"/>
    </source>
</evidence>
<keyword evidence="3" id="KW-0539">Nucleus</keyword>
<dbReference type="Proteomes" id="UP001151516">
    <property type="component" value="Unassembled WGS sequence"/>
</dbReference>
<dbReference type="PANTHER" id="PTHR19980">
    <property type="entry name" value="RNA CLEAVAGE STIMULATION FACTOR"/>
    <property type="match status" value="1"/>
</dbReference>
<dbReference type="Gene3D" id="1.25.40.1040">
    <property type="match status" value="2"/>
</dbReference>
<dbReference type="AlphaFoldDB" id="A0A9W8GFI6"/>
<sequence>MSEPAPNTTESSAVRYVRHASGNPEVDMFRQRLARSVHDVEAWLGLVNYAKHVGDDALLHETYTDALKQYPSSGQLLASLAELELRRGNIQSAETVFNSSLFSVPSIELWQCYLNYVLKANVDAQGVVSQPERRATVKQCYKLVLDNVGCDREAGRIWADYIGFLSSGQTSAPYEEQQKTELLRETFQAAVAIPHLKVEEIWKNYDGFENRLDRATAKQMLSRTSPSYMTARTALRAMNRHWDAIRRYQPLHGIPAPPEWSPREIDYLDAWKKYLRWEMENPLNINDASALRRRVVFAYNQACMALRFYPEIWIDFAEYLSSQDQHSDALAKMHSASLVLPSSLAVQFAYAEMAEKHKQPNVCKQVYEKVVALARADIDSTKAKYTQKLDKLEKRLAQIAAKKKASEDKQEMQDTEAPAETPLADSDSDSDESDDLGDDSGMDGNSSDASGRERDAATVAMERAKRRINVRVVRTKALMEEDLCQVREPYTLAWIMYLRYVQRAEGIDAVRQLLRRPRSDPPGYLTYHLFVSAAQMEYHVAKKPGIAAKLFEFYSKMFSDQPAYIIEYLSYLINSGDDTNARALFERFQGTSTGDSGDIWSTFAEFEYSYGDLSSITKLDKRFIEKFEHESVLTRLAARYSYLDVDTVAVHDFGFPYRKDHRGDGPGHGGLRRPGDDDAESGNELAAIAVGSVTGRHLRKEQLLAPVTPKRFVRLNTSALEEYDPVIEDFEAPEPMSASYAGGGSGASATEMRPAMSPSTPSTAQFLEQGDVLSYVAAAVSNVDPQNFDSRALDVDALLDAILQTRGIGQQQQQSSYRPLAYMTRQTSHGGPHSRPPVGRGRMSRSRSKGYSEYDDRHGDRRSFGSTRKSPHRGSFRRQPPYSRNSNGGGGGYPARSGGYDTRRVSRGGYRDDNGY</sequence>
<dbReference type="SUPFAM" id="SSF48452">
    <property type="entry name" value="TPR-like"/>
    <property type="match status" value="2"/>
</dbReference>
<feature type="compositionally biased region" description="Basic and acidic residues" evidence="4">
    <location>
        <begin position="850"/>
        <end position="863"/>
    </location>
</feature>
<gene>
    <name evidence="6" type="primary">RNA14</name>
    <name evidence="6" type="ORF">IWW39_004913</name>
</gene>
<feature type="region of interest" description="Disordered" evidence="4">
    <location>
        <begin position="403"/>
        <end position="458"/>
    </location>
</feature>
<dbReference type="PANTHER" id="PTHR19980:SF0">
    <property type="entry name" value="CLEAVAGE STIMULATION FACTOR SUBUNIT 3"/>
    <property type="match status" value="1"/>
</dbReference>
<feature type="region of interest" description="Disordered" evidence="4">
    <location>
        <begin position="738"/>
        <end position="762"/>
    </location>
</feature>
<feature type="compositionally biased region" description="Acidic residues" evidence="4">
    <location>
        <begin position="426"/>
        <end position="441"/>
    </location>
</feature>
<keyword evidence="7" id="KW-1185">Reference proteome</keyword>
<dbReference type="InterPro" id="IPR008847">
    <property type="entry name" value="Suf"/>
</dbReference>
<proteinExistence type="predicted"/>
<name>A0A9W8GFI6_9FUNG</name>
<dbReference type="InterPro" id="IPR045243">
    <property type="entry name" value="Rna14-like"/>
</dbReference>
<dbReference type="InterPro" id="IPR003107">
    <property type="entry name" value="HAT"/>
</dbReference>
<protein>
    <submittedName>
        <fullName evidence="6">mRNA 3'-end-processing protein rna14</fullName>
    </submittedName>
</protein>
<dbReference type="Pfam" id="PF05843">
    <property type="entry name" value="Suf"/>
    <property type="match status" value="1"/>
</dbReference>